<keyword evidence="3" id="KW-1185">Reference proteome</keyword>
<evidence type="ECO:0000256" key="1">
    <source>
        <dbReference type="SAM" id="Phobius"/>
    </source>
</evidence>
<dbReference type="Proteomes" id="UP000823399">
    <property type="component" value="Unassembled WGS sequence"/>
</dbReference>
<feature type="transmembrane region" description="Helical" evidence="1">
    <location>
        <begin position="67"/>
        <end position="88"/>
    </location>
</feature>
<dbReference type="RefSeq" id="XP_041291283.1">
    <property type="nucleotide sequence ID" value="XM_041432962.1"/>
</dbReference>
<evidence type="ECO:0000313" key="2">
    <source>
        <dbReference type="EMBL" id="KAG2105529.1"/>
    </source>
</evidence>
<keyword evidence="1" id="KW-0812">Transmembrane</keyword>
<dbReference type="AlphaFoldDB" id="A0A9P7JSX4"/>
<name>A0A9P7JSX4_9AGAM</name>
<dbReference type="GeneID" id="64695221"/>
<reference evidence="2" key="1">
    <citation type="journal article" date="2020" name="New Phytol.">
        <title>Comparative genomics reveals dynamic genome evolution in host specialist ectomycorrhizal fungi.</title>
        <authorList>
            <person name="Lofgren L.A."/>
            <person name="Nguyen N.H."/>
            <person name="Vilgalys R."/>
            <person name="Ruytinx J."/>
            <person name="Liao H.L."/>
            <person name="Branco S."/>
            <person name="Kuo A."/>
            <person name="LaButti K."/>
            <person name="Lipzen A."/>
            <person name="Andreopoulos W."/>
            <person name="Pangilinan J."/>
            <person name="Riley R."/>
            <person name="Hundley H."/>
            <person name="Na H."/>
            <person name="Barry K."/>
            <person name="Grigoriev I.V."/>
            <person name="Stajich J.E."/>
            <person name="Kennedy P.G."/>
        </authorList>
    </citation>
    <scope>NUCLEOTIDE SEQUENCE</scope>
    <source>
        <strain evidence="2">FC423</strain>
    </source>
</reference>
<evidence type="ECO:0000313" key="3">
    <source>
        <dbReference type="Proteomes" id="UP000823399"/>
    </source>
</evidence>
<keyword evidence="1" id="KW-1133">Transmembrane helix</keyword>
<dbReference type="EMBL" id="JABBWM010000038">
    <property type="protein sequence ID" value="KAG2105529.1"/>
    <property type="molecule type" value="Genomic_DNA"/>
</dbReference>
<feature type="transmembrane region" description="Helical" evidence="1">
    <location>
        <begin position="555"/>
        <end position="578"/>
    </location>
</feature>
<organism evidence="2 3">
    <name type="scientific">Suillus discolor</name>
    <dbReference type="NCBI Taxonomy" id="1912936"/>
    <lineage>
        <taxon>Eukaryota</taxon>
        <taxon>Fungi</taxon>
        <taxon>Dikarya</taxon>
        <taxon>Basidiomycota</taxon>
        <taxon>Agaricomycotina</taxon>
        <taxon>Agaricomycetes</taxon>
        <taxon>Agaricomycetidae</taxon>
        <taxon>Boletales</taxon>
        <taxon>Suillineae</taxon>
        <taxon>Suillaceae</taxon>
        <taxon>Suillus</taxon>
    </lineage>
</organism>
<dbReference type="OrthoDB" id="3351168at2759"/>
<keyword evidence="1" id="KW-0472">Membrane</keyword>
<feature type="transmembrane region" description="Helical" evidence="1">
    <location>
        <begin position="127"/>
        <end position="156"/>
    </location>
</feature>
<sequence length="657" mass="71829">MDSASTSPRPLAVSHAHSKFVHYTVIIISQIFILAFGYGFLGAVAYYEYLAPSDPVCELMRSYPGEVTMLVTLIATVLSVITATLFTLSVKEALRHRICQPISLIQLSAGIALAQGSHILNHRHMTLTVFTLFVFGVLKLLTAGWTTLLTPAYFMWPVQLNGSEIDITGSMFATLLREEFLANGLSMYLYSIQDNAFEVLDIGGMLSGVAAAGFTFGLPGTFNFNGAKYNISTQGVVPTIEAFSGSDGIPDADGTRLGFSGGNITVNTGVVPGSHSSVPIPQGFSTNYSMWQQGLTANVSCQAIDSSQTQYLWNANNSYVIYTNPAASSNNSITGLRLWNISANCSTNTLTAYEYVTMVGANGNPNLSGNGFLPSVVCLGPTDMNQTYTSFTIFTQGFYKYDFLKASVCEVVPLLTRVRADYSNEQISSEVISFAPFQSENVELLSFIAGVARYQSINSQGLTSSTIGDTLYSIYSSTTTERINNNLNDTQVYLELENYWRGVVEFSATFLRSGFMATGSFPDNIIPNNLSSPVNGTMFISTIGWTRWTKDSPTYLLATVPLTIITILTFACALYSLLETWEEHRSKKHKAHFNVSNTIHLIMLCAAESLTLAHFATHNNGNAIRNNEVERVQLDEFDFPRLSNSKFVGEGKHKVDA</sequence>
<gene>
    <name evidence="2" type="ORF">F5147DRAFT_638065</name>
</gene>
<feature type="transmembrane region" description="Helical" evidence="1">
    <location>
        <begin position="20"/>
        <end position="47"/>
    </location>
</feature>
<proteinExistence type="predicted"/>
<accession>A0A9P7JSX4</accession>
<protein>
    <submittedName>
        <fullName evidence="2">Uncharacterized protein</fullName>
    </submittedName>
</protein>
<comment type="caution">
    <text evidence="2">The sequence shown here is derived from an EMBL/GenBank/DDBJ whole genome shotgun (WGS) entry which is preliminary data.</text>
</comment>